<dbReference type="InterPro" id="IPR011577">
    <property type="entry name" value="Cyt_b561_bac/Ni-Hgenase"/>
</dbReference>
<evidence type="ECO:0000256" key="2">
    <source>
        <dbReference type="ARBA" id="ARBA00008622"/>
    </source>
</evidence>
<sequence>MSAKRLYLYTRFERFWHWAQTLLILVLLVTGFEIHGSYTLLGFEQAFTVHNFCAWTWLVLYAFIVFWMATTGEWKHYVPTFVKMFEVIRFYAVGIFKGEPHPVPKSERVKHNPLQRITYLGLVSLLVPFQIITGFLYYYYNQWPTMGWNWALEPVAVLHTLGAFGFLVFVIVHVYMTTTGHTIGAHIKAMFTGYEELEPHDKSRDEEPRQYHV</sequence>
<protein>
    <submittedName>
        <fullName evidence="14">Cytochrome b561</fullName>
    </submittedName>
</protein>
<keyword evidence="6 12" id="KW-0812">Transmembrane</keyword>
<dbReference type="GO" id="GO:0022904">
    <property type="term" value="P:respiratory electron transport chain"/>
    <property type="evidence" value="ECO:0007669"/>
    <property type="project" value="InterPro"/>
</dbReference>
<feature type="transmembrane region" description="Helical" evidence="12">
    <location>
        <begin position="155"/>
        <end position="176"/>
    </location>
</feature>
<dbReference type="InterPro" id="IPR051542">
    <property type="entry name" value="Hydrogenase_cytochrome"/>
</dbReference>
<keyword evidence="4" id="KW-1003">Cell membrane</keyword>
<gene>
    <name evidence="14" type="ORF">DSM19430T_12060</name>
</gene>
<evidence type="ECO:0000313" key="15">
    <source>
        <dbReference type="Proteomes" id="UP000503820"/>
    </source>
</evidence>
<dbReference type="GO" id="GO:0009055">
    <property type="term" value="F:electron transfer activity"/>
    <property type="evidence" value="ECO:0007669"/>
    <property type="project" value="InterPro"/>
</dbReference>
<evidence type="ECO:0000256" key="6">
    <source>
        <dbReference type="ARBA" id="ARBA00022692"/>
    </source>
</evidence>
<keyword evidence="8" id="KW-0249">Electron transport</keyword>
<keyword evidence="10" id="KW-0408">Iron</keyword>
<proteinExistence type="inferred from homology"/>
<dbReference type="InterPro" id="IPR000516">
    <property type="entry name" value="Ni-dep_Hydgase_cyt-B"/>
</dbReference>
<dbReference type="InterPro" id="IPR016174">
    <property type="entry name" value="Di-haem_cyt_TM"/>
</dbReference>
<dbReference type="GO" id="GO:0005886">
    <property type="term" value="C:plasma membrane"/>
    <property type="evidence" value="ECO:0007669"/>
    <property type="project" value="UniProtKB-SubCell"/>
</dbReference>
<comment type="caution">
    <text evidence="14">The sequence shown here is derived from an EMBL/GenBank/DDBJ whole genome shotgun (WGS) entry which is preliminary data.</text>
</comment>
<evidence type="ECO:0000256" key="1">
    <source>
        <dbReference type="ARBA" id="ARBA00004651"/>
    </source>
</evidence>
<keyword evidence="15" id="KW-1185">Reference proteome</keyword>
<organism evidence="14 15">
    <name type="scientific">Desulfovibrio psychrotolerans</name>
    <dbReference type="NCBI Taxonomy" id="415242"/>
    <lineage>
        <taxon>Bacteria</taxon>
        <taxon>Pseudomonadati</taxon>
        <taxon>Thermodesulfobacteriota</taxon>
        <taxon>Desulfovibrionia</taxon>
        <taxon>Desulfovibrionales</taxon>
        <taxon>Desulfovibrionaceae</taxon>
        <taxon>Desulfovibrio</taxon>
    </lineage>
</organism>
<keyword evidence="9 12" id="KW-1133">Transmembrane helix</keyword>
<evidence type="ECO:0000256" key="9">
    <source>
        <dbReference type="ARBA" id="ARBA00022989"/>
    </source>
</evidence>
<comment type="similarity">
    <text evidence="2">Belongs to the HupC/HyaC/HydC family.</text>
</comment>
<evidence type="ECO:0000256" key="11">
    <source>
        <dbReference type="ARBA" id="ARBA00023136"/>
    </source>
</evidence>
<reference evidence="14 15" key="1">
    <citation type="submission" date="2020-05" db="EMBL/GenBank/DDBJ databases">
        <title>Draft genome sequence of Desulfovibrio psychrotolerans JS1T.</title>
        <authorList>
            <person name="Ueno A."/>
            <person name="Tamazawa S."/>
            <person name="Tamamura S."/>
            <person name="Murakami T."/>
            <person name="Kiyama T."/>
            <person name="Inomata H."/>
            <person name="Amano Y."/>
            <person name="Miyakawa K."/>
            <person name="Tamaki H."/>
            <person name="Naganuma T."/>
            <person name="Kaneko K."/>
        </authorList>
    </citation>
    <scope>NUCLEOTIDE SEQUENCE [LARGE SCALE GENOMIC DNA]</scope>
    <source>
        <strain evidence="14 15">JS1</strain>
    </source>
</reference>
<evidence type="ECO:0000313" key="14">
    <source>
        <dbReference type="EMBL" id="GFM36522.1"/>
    </source>
</evidence>
<feature type="transmembrane region" description="Helical" evidence="12">
    <location>
        <begin position="117"/>
        <end position="140"/>
    </location>
</feature>
<keyword evidence="5" id="KW-0349">Heme</keyword>
<keyword evidence="11 12" id="KW-0472">Membrane</keyword>
<dbReference type="SUPFAM" id="SSF81342">
    <property type="entry name" value="Transmembrane di-heme cytochromes"/>
    <property type="match status" value="1"/>
</dbReference>
<evidence type="ECO:0000256" key="4">
    <source>
        <dbReference type="ARBA" id="ARBA00022475"/>
    </source>
</evidence>
<keyword evidence="3" id="KW-0813">Transport</keyword>
<dbReference type="Pfam" id="PF01292">
    <property type="entry name" value="Ni_hydr_CYTB"/>
    <property type="match status" value="1"/>
</dbReference>
<dbReference type="PRINTS" id="PR00161">
    <property type="entry name" value="NIHGNASECYTB"/>
</dbReference>
<dbReference type="GO" id="GO:0020037">
    <property type="term" value="F:heme binding"/>
    <property type="evidence" value="ECO:0007669"/>
    <property type="project" value="TreeGrafter"/>
</dbReference>
<evidence type="ECO:0000256" key="12">
    <source>
        <dbReference type="SAM" id="Phobius"/>
    </source>
</evidence>
<feature type="transmembrane region" description="Helical" evidence="12">
    <location>
        <begin position="15"/>
        <end position="34"/>
    </location>
</feature>
<feature type="transmembrane region" description="Helical" evidence="12">
    <location>
        <begin position="46"/>
        <end position="70"/>
    </location>
</feature>
<accession>A0A7J0BTN9</accession>
<evidence type="ECO:0000256" key="10">
    <source>
        <dbReference type="ARBA" id="ARBA00023004"/>
    </source>
</evidence>
<comment type="subcellular location">
    <subcellularLocation>
        <location evidence="1">Cell membrane</location>
        <topology evidence="1">Multi-pass membrane protein</topology>
    </subcellularLocation>
</comment>
<evidence type="ECO:0000259" key="13">
    <source>
        <dbReference type="Pfam" id="PF01292"/>
    </source>
</evidence>
<evidence type="ECO:0000256" key="3">
    <source>
        <dbReference type="ARBA" id="ARBA00022448"/>
    </source>
</evidence>
<dbReference type="EMBL" id="BLVP01000006">
    <property type="protein sequence ID" value="GFM36522.1"/>
    <property type="molecule type" value="Genomic_DNA"/>
</dbReference>
<feature type="domain" description="Cytochrome b561 bacterial/Ni-hydrogenase" evidence="13">
    <location>
        <begin position="9"/>
        <end position="193"/>
    </location>
</feature>
<evidence type="ECO:0000256" key="7">
    <source>
        <dbReference type="ARBA" id="ARBA00022723"/>
    </source>
</evidence>
<dbReference type="PANTHER" id="PTHR30485">
    <property type="entry name" value="NI/FE-HYDROGENASE 1 B-TYPE CYTOCHROME SUBUNIT"/>
    <property type="match status" value="1"/>
</dbReference>
<evidence type="ECO:0000256" key="8">
    <source>
        <dbReference type="ARBA" id="ARBA00022982"/>
    </source>
</evidence>
<name>A0A7J0BTN9_9BACT</name>
<dbReference type="AlphaFoldDB" id="A0A7J0BTN9"/>
<dbReference type="Gene3D" id="1.20.950.20">
    <property type="entry name" value="Transmembrane di-heme cytochromes, Chain C"/>
    <property type="match status" value="1"/>
</dbReference>
<dbReference type="Proteomes" id="UP000503820">
    <property type="component" value="Unassembled WGS sequence"/>
</dbReference>
<dbReference type="RefSeq" id="WP_174409191.1">
    <property type="nucleotide sequence ID" value="NZ_BLVP01000006.1"/>
</dbReference>
<evidence type="ECO:0000256" key="5">
    <source>
        <dbReference type="ARBA" id="ARBA00022617"/>
    </source>
</evidence>
<dbReference type="PANTHER" id="PTHR30485:SF0">
    <property type="entry name" value="NI_FE-HYDROGENASE 1 B-TYPE CYTOCHROME SUBUNIT-RELATED"/>
    <property type="match status" value="1"/>
</dbReference>
<keyword evidence="7" id="KW-0479">Metal-binding</keyword>
<dbReference type="GO" id="GO:0005506">
    <property type="term" value="F:iron ion binding"/>
    <property type="evidence" value="ECO:0007669"/>
    <property type="project" value="InterPro"/>
</dbReference>